<feature type="signal peptide" evidence="1">
    <location>
        <begin position="1"/>
        <end position="31"/>
    </location>
</feature>
<evidence type="ECO:0000313" key="2">
    <source>
        <dbReference type="EMBL" id="MFG6443022.1"/>
    </source>
</evidence>
<accession>A0ABW7FNV7</accession>
<keyword evidence="1" id="KW-0732">Signal</keyword>
<proteinExistence type="predicted"/>
<dbReference type="Proteomes" id="UP001606301">
    <property type="component" value="Unassembled WGS sequence"/>
</dbReference>
<gene>
    <name evidence="2" type="ORF">ACG0Z3_20220</name>
</gene>
<keyword evidence="3" id="KW-1185">Reference proteome</keyword>
<sequence>MTRISTTSHHVARLQAASAAALIALTALTGAAWLTVTAPDDGPTVVKLERVVVEGKRANALVAEVKQLPRVVVVGKRNAAADGIQVAAACVAPAVC</sequence>
<organism evidence="2 3">
    <name type="scientific">Pelomonas margarita</name>
    <dbReference type="NCBI Taxonomy" id="3299031"/>
    <lineage>
        <taxon>Bacteria</taxon>
        <taxon>Pseudomonadati</taxon>
        <taxon>Pseudomonadota</taxon>
        <taxon>Betaproteobacteria</taxon>
        <taxon>Burkholderiales</taxon>
        <taxon>Sphaerotilaceae</taxon>
        <taxon>Roseateles</taxon>
    </lineage>
</organism>
<feature type="chain" id="PRO_5045930798" evidence="1">
    <location>
        <begin position="32"/>
        <end position="96"/>
    </location>
</feature>
<evidence type="ECO:0000256" key="1">
    <source>
        <dbReference type="SAM" id="SignalP"/>
    </source>
</evidence>
<comment type="caution">
    <text evidence="2">The sequence shown here is derived from an EMBL/GenBank/DDBJ whole genome shotgun (WGS) entry which is preliminary data.</text>
</comment>
<name>A0ABW7FNV7_9BURK</name>
<dbReference type="RefSeq" id="WP_394400994.1">
    <property type="nucleotide sequence ID" value="NZ_JBIGHW010000015.1"/>
</dbReference>
<protein>
    <submittedName>
        <fullName evidence="2">Uncharacterized protein</fullName>
    </submittedName>
</protein>
<evidence type="ECO:0000313" key="3">
    <source>
        <dbReference type="Proteomes" id="UP001606301"/>
    </source>
</evidence>
<reference evidence="2 3" key="1">
    <citation type="submission" date="2024-08" db="EMBL/GenBank/DDBJ databases">
        <authorList>
            <person name="Lu H."/>
        </authorList>
    </citation>
    <scope>NUCLEOTIDE SEQUENCE [LARGE SCALE GENOMIC DNA]</scope>
    <source>
        <strain evidence="2 3">LKC17W</strain>
    </source>
</reference>
<dbReference type="EMBL" id="JBIGHW010000015">
    <property type="protein sequence ID" value="MFG6443022.1"/>
    <property type="molecule type" value="Genomic_DNA"/>
</dbReference>